<evidence type="ECO:0000259" key="1">
    <source>
        <dbReference type="Pfam" id="PF22693"/>
    </source>
</evidence>
<comment type="caution">
    <text evidence="2">The sequence shown here is derived from an EMBL/GenBank/DDBJ whole genome shotgun (WGS) entry which is preliminary data.</text>
</comment>
<keyword evidence="3" id="KW-1185">Reference proteome</keyword>
<feature type="non-terminal residue" evidence="2">
    <location>
        <position position="1"/>
    </location>
</feature>
<dbReference type="EMBL" id="CAJVPY010012728">
    <property type="protein sequence ID" value="CAG8736035.1"/>
    <property type="molecule type" value="Genomic_DNA"/>
</dbReference>
<dbReference type="InterPro" id="IPR054586">
    <property type="entry name" value="MACPF_1_fungal"/>
</dbReference>
<evidence type="ECO:0000313" key="3">
    <source>
        <dbReference type="Proteomes" id="UP000789405"/>
    </source>
</evidence>
<accession>A0A9N9IJI6</accession>
<sequence length="292" mass="33941">VQKSEIIISDIKLNDKLIKEVEDALKETVQDKKNKLLKISKKYSYFYAQHFILGEPSKANKINIHSKIKVDFESFGEIFKFINKVQASTQVVYAVGNENTNKLYEIVKTHNLDIIGGNKNDISVWRESLEDRANWKIIRYDKIFSLFELLEDSLRNKVLSVLNHRILKEYMNEDKNHPVFVVHHIEEAEKEYFSSFLMSKKEKVKIKLCWVFIGPPTSFNCFDLSFNCFDSGIHYSSVFKSEKSILRDIDNCIIKNCGRIGTCVLEISNDITQMESSNNLDTENKSGYPDIR</sequence>
<dbReference type="Proteomes" id="UP000789405">
    <property type="component" value="Unassembled WGS sequence"/>
</dbReference>
<gene>
    <name evidence="2" type="ORF">DERYTH_LOCUS15566</name>
</gene>
<protein>
    <submittedName>
        <fullName evidence="2">2225_t:CDS:1</fullName>
    </submittedName>
</protein>
<dbReference type="AlphaFoldDB" id="A0A9N9IJI6"/>
<dbReference type="Pfam" id="PF22693">
    <property type="entry name" value="MACPF_1"/>
    <property type="match status" value="1"/>
</dbReference>
<reference evidence="2" key="1">
    <citation type="submission" date="2021-06" db="EMBL/GenBank/DDBJ databases">
        <authorList>
            <person name="Kallberg Y."/>
            <person name="Tangrot J."/>
            <person name="Rosling A."/>
        </authorList>
    </citation>
    <scope>NUCLEOTIDE SEQUENCE</scope>
    <source>
        <strain evidence="2">MA453B</strain>
    </source>
</reference>
<feature type="domain" description="MACPF-like" evidence="1">
    <location>
        <begin position="15"/>
        <end position="158"/>
    </location>
</feature>
<name>A0A9N9IJI6_9GLOM</name>
<evidence type="ECO:0000313" key="2">
    <source>
        <dbReference type="EMBL" id="CAG8736035.1"/>
    </source>
</evidence>
<organism evidence="2 3">
    <name type="scientific">Dentiscutata erythropus</name>
    <dbReference type="NCBI Taxonomy" id="1348616"/>
    <lineage>
        <taxon>Eukaryota</taxon>
        <taxon>Fungi</taxon>
        <taxon>Fungi incertae sedis</taxon>
        <taxon>Mucoromycota</taxon>
        <taxon>Glomeromycotina</taxon>
        <taxon>Glomeromycetes</taxon>
        <taxon>Diversisporales</taxon>
        <taxon>Gigasporaceae</taxon>
        <taxon>Dentiscutata</taxon>
    </lineage>
</organism>
<proteinExistence type="predicted"/>